<reference evidence="1 2" key="1">
    <citation type="submission" date="2018-07" db="EMBL/GenBank/DDBJ databases">
        <title>Halomonas rutogse sp. nov., isolated from Lake TangqianCo on Tibetan Plateau.</title>
        <authorList>
            <person name="Lu H."/>
            <person name="Xing P."/>
            <person name="Wu Q."/>
        </authorList>
    </citation>
    <scope>NUCLEOTIDE SEQUENCE [LARGE SCALE GENOMIC DNA]</scope>
    <source>
        <strain evidence="1 2">TQ8S</strain>
    </source>
</reference>
<accession>A0A368TPF9</accession>
<dbReference type="EMBL" id="QPIJ01000065">
    <property type="protein sequence ID" value="RCV86438.1"/>
    <property type="molecule type" value="Genomic_DNA"/>
</dbReference>
<keyword evidence="2" id="KW-1185">Reference proteome</keyword>
<name>A0A368TPF9_9GAMM</name>
<evidence type="ECO:0000313" key="2">
    <source>
        <dbReference type="Proteomes" id="UP000253204"/>
    </source>
</evidence>
<organism evidence="1 2">
    <name type="scientific">Vreelandella rituensis</name>
    <dbReference type="NCBI Taxonomy" id="2282306"/>
    <lineage>
        <taxon>Bacteria</taxon>
        <taxon>Pseudomonadati</taxon>
        <taxon>Pseudomonadota</taxon>
        <taxon>Gammaproteobacteria</taxon>
        <taxon>Oceanospirillales</taxon>
        <taxon>Halomonadaceae</taxon>
        <taxon>Vreelandella</taxon>
    </lineage>
</organism>
<sequence>MNLEALTNELTGLYKDIRAGKVEPAVAHELNNTAANIQGVIRLGLLNAKLQNKSPDLAFFKEARKAAVKKGVKRG</sequence>
<evidence type="ECO:0000313" key="1">
    <source>
        <dbReference type="EMBL" id="RCV86438.1"/>
    </source>
</evidence>
<dbReference type="RefSeq" id="WP_114488325.1">
    <property type="nucleotide sequence ID" value="NZ_QPIJ01000065.1"/>
</dbReference>
<protein>
    <submittedName>
        <fullName evidence="1">Uncharacterized protein</fullName>
    </submittedName>
</protein>
<gene>
    <name evidence="1" type="ORF">DU506_18385</name>
</gene>
<dbReference type="AlphaFoldDB" id="A0A368TPF9"/>
<dbReference type="Proteomes" id="UP000253204">
    <property type="component" value="Unassembled WGS sequence"/>
</dbReference>
<proteinExistence type="predicted"/>
<comment type="caution">
    <text evidence="1">The sequence shown here is derived from an EMBL/GenBank/DDBJ whole genome shotgun (WGS) entry which is preliminary data.</text>
</comment>